<feature type="region of interest" description="Disordered" evidence="1">
    <location>
        <begin position="808"/>
        <end position="843"/>
    </location>
</feature>
<proteinExistence type="predicted"/>
<dbReference type="EMBL" id="KV005179">
    <property type="protein sequence ID" value="KZV34173.1"/>
    <property type="molecule type" value="Genomic_DNA"/>
</dbReference>
<keyword evidence="3" id="KW-1185">Reference proteome</keyword>
<evidence type="ECO:0008006" key="4">
    <source>
        <dbReference type="Google" id="ProtNLM"/>
    </source>
</evidence>
<evidence type="ECO:0000256" key="1">
    <source>
        <dbReference type="SAM" id="MobiDB-lite"/>
    </source>
</evidence>
<evidence type="ECO:0000313" key="3">
    <source>
        <dbReference type="Proteomes" id="UP000250235"/>
    </source>
</evidence>
<accession>A0A2Z7BIA2</accession>
<protein>
    <recommendedName>
        <fullName evidence="4">Dystroglycan-like</fullName>
    </recommendedName>
</protein>
<feature type="compositionally biased region" description="Low complexity" evidence="1">
    <location>
        <begin position="818"/>
        <end position="838"/>
    </location>
</feature>
<sequence length="1048" mass="116244">MASSLISNSHHIDFDTVFGMEDTDLVQMFESLIATGLKNFLGCPAVFNEDALTEFFANSSVREDGLVVSTVNGISVEISEEVFAATFELPVEGLTDLSDVPKNLVFDARSLFSISKEQVSMSCLKKAMKIQYRLLHDILAKTIYVKAGSFDSVTRDRFMLMTAITFDVKINWISLLFGVLREMVTPGSRQAKGYAIQICVLLRSVPGLELGESKTFPIHRVLNERTVHRYVFINDKLGGEEVVDAPKVKRTPTKKKGVSKKRPTVVGVSTTSEQPVPGVATGEREPVGGLVIASITEVTTGDADAAIEQVLAQLDLVIQDSDVERSDRMETWFDRAFDEEFATVDQENRDSEDEIDFDVDNQELPVFDETRTVPEAGGNKSFGVDKAGEKAIGSTHSTEEDMSIDDLLMQISEDMMLPSVTAAEITNILLGGSINIHEVQERDLYYASLRCISIHDKGKEILEEVEPVRGNPARETVELICGDVDFLVQLRDQVMKDVVEFFHSFSLNKLTDLDGLKALKAKESFMLNWAETDSLEMDVRRRVYILAKYREMLLRKFLESHQKYLVPGQPWTATASQIIDLLSAAHSKSLEVLLIQQKEHGLPIEQPCTSTCLDTSSGSGAVLAQVRPMVLIDGVWTPIQGNDFLRSSCKLSLFVNRKKLPKSLVEEEFVPHCYLIEPVQYWGAAPSLLETWGWARVCTEIIRYSMFGCLRPVCREIVVYNLGIERIPDYLLSDFQKGVCTDTFVGFFSGSSGQTDSEIELSSSDGDTVYRSPSPILQEIDSFEENLQFALGPVVSTNALEEQLYCVESPESPPPIPQRQESSSSSSDSQMNFDTTDFPLDDTTEAQTSLPAASVEAIDDLRAFILQRIDDSNSAILSKLHTLERGLRDALHDQDDNARKLINSVCQDAHTISDVQKIHLNDVKKIVLAQGVTAGCSKIILLDGQVAAIRSEHLEFQAKISADLLSLSTHIGDLVDYIHSGDAKKGEGSRRRRPLTTPVHHSEGTGDAVRLTEPTQANIDNANRAILERMRILCVLKEKETGQGEKEG</sequence>
<dbReference type="AlphaFoldDB" id="A0A2Z7BIA2"/>
<gene>
    <name evidence="2" type="ORF">F511_40725</name>
</gene>
<evidence type="ECO:0000313" key="2">
    <source>
        <dbReference type="EMBL" id="KZV34173.1"/>
    </source>
</evidence>
<name>A0A2Z7BIA2_9LAMI</name>
<feature type="compositionally biased region" description="Basic residues" evidence="1">
    <location>
        <begin position="253"/>
        <end position="263"/>
    </location>
</feature>
<reference evidence="2 3" key="1">
    <citation type="journal article" date="2015" name="Proc. Natl. Acad. Sci. U.S.A.">
        <title>The resurrection genome of Boea hygrometrica: A blueprint for survival of dehydration.</title>
        <authorList>
            <person name="Xiao L."/>
            <person name="Yang G."/>
            <person name="Zhang L."/>
            <person name="Yang X."/>
            <person name="Zhao S."/>
            <person name="Ji Z."/>
            <person name="Zhou Q."/>
            <person name="Hu M."/>
            <person name="Wang Y."/>
            <person name="Chen M."/>
            <person name="Xu Y."/>
            <person name="Jin H."/>
            <person name="Xiao X."/>
            <person name="Hu G."/>
            <person name="Bao F."/>
            <person name="Hu Y."/>
            <person name="Wan P."/>
            <person name="Li L."/>
            <person name="Deng X."/>
            <person name="Kuang T."/>
            <person name="Xiang C."/>
            <person name="Zhu J.K."/>
            <person name="Oliver M.J."/>
            <person name="He Y."/>
        </authorList>
    </citation>
    <scope>NUCLEOTIDE SEQUENCE [LARGE SCALE GENOMIC DNA]</scope>
    <source>
        <strain evidence="3">cv. XS01</strain>
    </source>
</reference>
<organism evidence="2 3">
    <name type="scientific">Dorcoceras hygrometricum</name>
    <dbReference type="NCBI Taxonomy" id="472368"/>
    <lineage>
        <taxon>Eukaryota</taxon>
        <taxon>Viridiplantae</taxon>
        <taxon>Streptophyta</taxon>
        <taxon>Embryophyta</taxon>
        <taxon>Tracheophyta</taxon>
        <taxon>Spermatophyta</taxon>
        <taxon>Magnoliopsida</taxon>
        <taxon>eudicotyledons</taxon>
        <taxon>Gunneridae</taxon>
        <taxon>Pentapetalae</taxon>
        <taxon>asterids</taxon>
        <taxon>lamiids</taxon>
        <taxon>Lamiales</taxon>
        <taxon>Gesneriaceae</taxon>
        <taxon>Didymocarpoideae</taxon>
        <taxon>Trichosporeae</taxon>
        <taxon>Loxocarpinae</taxon>
        <taxon>Dorcoceras</taxon>
    </lineage>
</organism>
<dbReference type="Proteomes" id="UP000250235">
    <property type="component" value="Unassembled WGS sequence"/>
</dbReference>
<dbReference type="OrthoDB" id="2011474at2759"/>
<feature type="region of interest" description="Disordered" evidence="1">
    <location>
        <begin position="253"/>
        <end position="282"/>
    </location>
</feature>
<feature type="region of interest" description="Disordered" evidence="1">
    <location>
        <begin position="982"/>
        <end position="1008"/>
    </location>
</feature>